<dbReference type="GO" id="GO:0009734">
    <property type="term" value="P:auxin-activated signaling pathway"/>
    <property type="evidence" value="ECO:0007669"/>
    <property type="project" value="UniProtKB-KW"/>
</dbReference>
<feature type="transmembrane region" description="Helical" evidence="10">
    <location>
        <begin position="46"/>
        <end position="64"/>
    </location>
</feature>
<evidence type="ECO:0000313" key="12">
    <source>
        <dbReference type="Proteomes" id="UP001237642"/>
    </source>
</evidence>
<evidence type="ECO:0000256" key="3">
    <source>
        <dbReference type="ARBA" id="ARBA00022692"/>
    </source>
</evidence>
<dbReference type="AlphaFoldDB" id="A0AAD8H7Q2"/>
<keyword evidence="2" id="KW-0813">Transport</keyword>
<evidence type="ECO:0000256" key="8">
    <source>
        <dbReference type="ARBA" id="ARBA00025100"/>
    </source>
</evidence>
<proteinExistence type="inferred from homology"/>
<name>A0AAD8H7Q2_9APIA</name>
<feature type="transmembrane region" description="Helical" evidence="10">
    <location>
        <begin position="70"/>
        <end position="94"/>
    </location>
</feature>
<evidence type="ECO:0000256" key="1">
    <source>
        <dbReference type="ARBA" id="ARBA00004477"/>
    </source>
</evidence>
<evidence type="ECO:0000256" key="6">
    <source>
        <dbReference type="ARBA" id="ARBA00023136"/>
    </source>
</evidence>
<dbReference type="PANTHER" id="PTHR31651:SF3">
    <property type="entry name" value="PROTEIN PIN-LIKES 7"/>
    <property type="match status" value="1"/>
</dbReference>
<evidence type="ECO:0000256" key="4">
    <source>
        <dbReference type="ARBA" id="ARBA00022824"/>
    </source>
</evidence>
<reference evidence="11" key="1">
    <citation type="submission" date="2023-02" db="EMBL/GenBank/DDBJ databases">
        <title>Genome of toxic invasive species Heracleum sosnowskyi carries increased number of genes despite the absence of recent whole-genome duplications.</title>
        <authorList>
            <person name="Schelkunov M."/>
            <person name="Shtratnikova V."/>
            <person name="Makarenko M."/>
            <person name="Klepikova A."/>
            <person name="Omelchenko D."/>
            <person name="Novikova G."/>
            <person name="Obukhova E."/>
            <person name="Bogdanov V."/>
            <person name="Penin A."/>
            <person name="Logacheva M."/>
        </authorList>
    </citation>
    <scope>NUCLEOTIDE SEQUENCE</scope>
    <source>
        <strain evidence="11">Hsosn_3</strain>
        <tissue evidence="11">Leaf</tissue>
    </source>
</reference>
<evidence type="ECO:0000256" key="5">
    <source>
        <dbReference type="ARBA" id="ARBA00022989"/>
    </source>
</evidence>
<evidence type="ECO:0000256" key="2">
    <source>
        <dbReference type="ARBA" id="ARBA00022448"/>
    </source>
</evidence>
<protein>
    <submittedName>
        <fullName evidence="11">Auxin efflux carrier</fullName>
    </submittedName>
</protein>
<gene>
    <name evidence="11" type="ORF">POM88_046072</name>
</gene>
<keyword evidence="12" id="KW-1185">Reference proteome</keyword>
<comment type="similarity">
    <text evidence="9">Belongs to the auxin efflux carrier (TC 2.A.69.2) family.</text>
</comment>
<feature type="transmembrane region" description="Helical" evidence="10">
    <location>
        <begin position="290"/>
        <end position="308"/>
    </location>
</feature>
<dbReference type="InterPro" id="IPR004776">
    <property type="entry name" value="Mem_transp_PIN-like"/>
</dbReference>
<keyword evidence="3 10" id="KW-0812">Transmembrane</keyword>
<feature type="transmembrane region" description="Helical" evidence="10">
    <location>
        <begin position="354"/>
        <end position="375"/>
    </location>
</feature>
<evidence type="ECO:0000313" key="11">
    <source>
        <dbReference type="EMBL" id="KAK1361598.1"/>
    </source>
</evidence>
<dbReference type="InterPro" id="IPR045033">
    <property type="entry name" value="PILS1/3/4/5/7"/>
</dbReference>
<dbReference type="EMBL" id="JAUIZM010000010">
    <property type="protein sequence ID" value="KAK1361598.1"/>
    <property type="molecule type" value="Genomic_DNA"/>
</dbReference>
<comment type="caution">
    <text evidence="11">The sequence shown here is derived from an EMBL/GenBank/DDBJ whole genome shotgun (WGS) entry which is preliminary data.</text>
</comment>
<comment type="function">
    <text evidence="8">Involved in cellular auxin homeostasis by regulating auxin metabolism. Regulates intracellular auxin accumulation at the endoplasmic reticulum and thus auxin availability for nuclear auxin signaling.</text>
</comment>
<accession>A0AAD8H7Q2</accession>
<evidence type="ECO:0000256" key="10">
    <source>
        <dbReference type="SAM" id="Phobius"/>
    </source>
</evidence>
<feature type="transmembrane region" description="Helical" evidence="10">
    <location>
        <begin position="387"/>
        <end position="410"/>
    </location>
</feature>
<feature type="transmembrane region" description="Helical" evidence="10">
    <location>
        <begin position="251"/>
        <end position="270"/>
    </location>
</feature>
<keyword evidence="4" id="KW-0256">Endoplasmic reticulum</keyword>
<evidence type="ECO:0000256" key="9">
    <source>
        <dbReference type="ARBA" id="ARBA00025752"/>
    </source>
</evidence>
<keyword evidence="7" id="KW-0927">Auxin signaling pathway</keyword>
<organism evidence="11 12">
    <name type="scientific">Heracleum sosnowskyi</name>
    <dbReference type="NCBI Taxonomy" id="360622"/>
    <lineage>
        <taxon>Eukaryota</taxon>
        <taxon>Viridiplantae</taxon>
        <taxon>Streptophyta</taxon>
        <taxon>Embryophyta</taxon>
        <taxon>Tracheophyta</taxon>
        <taxon>Spermatophyta</taxon>
        <taxon>Magnoliopsida</taxon>
        <taxon>eudicotyledons</taxon>
        <taxon>Gunneridae</taxon>
        <taxon>Pentapetalae</taxon>
        <taxon>asterids</taxon>
        <taxon>campanulids</taxon>
        <taxon>Apiales</taxon>
        <taxon>Apiaceae</taxon>
        <taxon>Apioideae</taxon>
        <taxon>apioid superclade</taxon>
        <taxon>Tordylieae</taxon>
        <taxon>Tordyliinae</taxon>
        <taxon>Heracleum</taxon>
    </lineage>
</organism>
<dbReference type="PANTHER" id="PTHR31651">
    <property type="match status" value="1"/>
</dbReference>
<evidence type="ECO:0000256" key="7">
    <source>
        <dbReference type="ARBA" id="ARBA00023294"/>
    </source>
</evidence>
<sequence length="412" mass="45139">MGFLTLLQVASMPIMQVLIISILGALMATEYFNLLPAGTRKTLNKIVFVVFTPSLVFTSLDQGVTLQDIISWWFMPINIALTFLFGGILGWIVVRLLKPEPHLEGLITAMCSTGNLGNLVIIIVPAICTEEGSPFGDHKICSANGLSYSSFSMALGGFFIWTYTYQLIRSSSIIRFNALKASEEAKTSPNKDLEANEKTKLLNVQVQELAKEDTNSQAIVSHGPASTQNKKQESLCNKFTGFIYQILEEMMAPPTIGTILGFLFGTIPWLKSIIIGDEAPLRVIQDTVKLLGTATIPCITLILGGNLAQGLREANVRPMTIVAVLCVRYLILPVIGIGVVKAVSSFGWLPSDPLFQFVLMLQFCLPPAMNIGTMTQLFDVGQAECSIIFLWTYLVAAFALTMWSTIYMSILS</sequence>
<comment type="subcellular location">
    <subcellularLocation>
        <location evidence="1">Endoplasmic reticulum membrane</location>
        <topology evidence="1">Multi-pass membrane protein</topology>
    </subcellularLocation>
</comment>
<dbReference type="Proteomes" id="UP001237642">
    <property type="component" value="Unassembled WGS sequence"/>
</dbReference>
<feature type="transmembrane region" description="Helical" evidence="10">
    <location>
        <begin position="12"/>
        <end position="34"/>
    </location>
</feature>
<reference evidence="11" key="2">
    <citation type="submission" date="2023-05" db="EMBL/GenBank/DDBJ databases">
        <authorList>
            <person name="Schelkunov M.I."/>
        </authorList>
    </citation>
    <scope>NUCLEOTIDE SEQUENCE</scope>
    <source>
        <strain evidence="11">Hsosn_3</strain>
        <tissue evidence="11">Leaf</tissue>
    </source>
</reference>
<dbReference type="GO" id="GO:0080162">
    <property type="term" value="P:endoplasmic reticulum to cytosol auxin transport"/>
    <property type="evidence" value="ECO:0007669"/>
    <property type="project" value="InterPro"/>
</dbReference>
<dbReference type="Pfam" id="PF03547">
    <property type="entry name" value="Mem_trans"/>
    <property type="match status" value="1"/>
</dbReference>
<feature type="transmembrane region" description="Helical" evidence="10">
    <location>
        <begin position="320"/>
        <end position="342"/>
    </location>
</feature>
<feature type="transmembrane region" description="Helical" evidence="10">
    <location>
        <begin position="147"/>
        <end position="165"/>
    </location>
</feature>
<feature type="transmembrane region" description="Helical" evidence="10">
    <location>
        <begin position="106"/>
        <end position="127"/>
    </location>
</feature>
<keyword evidence="6 10" id="KW-0472">Membrane</keyword>
<dbReference type="GO" id="GO:0005789">
    <property type="term" value="C:endoplasmic reticulum membrane"/>
    <property type="evidence" value="ECO:0007669"/>
    <property type="project" value="UniProtKB-SubCell"/>
</dbReference>
<keyword evidence="5 10" id="KW-1133">Transmembrane helix</keyword>